<evidence type="ECO:0000313" key="2">
    <source>
        <dbReference type="EMBL" id="MEB3076233.1"/>
    </source>
</evidence>
<feature type="transmembrane region" description="Helical" evidence="1">
    <location>
        <begin position="287"/>
        <end position="306"/>
    </location>
</feature>
<comment type="caution">
    <text evidence="2">The sequence shown here is derived from an EMBL/GenBank/DDBJ whole genome shotgun (WGS) entry which is preliminary data.</text>
</comment>
<feature type="transmembrane region" description="Helical" evidence="1">
    <location>
        <begin position="69"/>
        <end position="86"/>
    </location>
</feature>
<organism evidence="2 3">
    <name type="scientific">Capnocytophaga gingivalis</name>
    <dbReference type="NCBI Taxonomy" id="1017"/>
    <lineage>
        <taxon>Bacteria</taxon>
        <taxon>Pseudomonadati</taxon>
        <taxon>Bacteroidota</taxon>
        <taxon>Flavobacteriia</taxon>
        <taxon>Flavobacteriales</taxon>
        <taxon>Flavobacteriaceae</taxon>
        <taxon>Capnocytophaga</taxon>
    </lineage>
</organism>
<feature type="transmembrane region" description="Helical" evidence="1">
    <location>
        <begin position="233"/>
        <end position="251"/>
    </location>
</feature>
<keyword evidence="1" id="KW-1133">Transmembrane helix</keyword>
<dbReference type="Proteomes" id="UP001311730">
    <property type="component" value="Unassembled WGS sequence"/>
</dbReference>
<feature type="transmembrane region" description="Helical" evidence="1">
    <location>
        <begin position="43"/>
        <end position="63"/>
    </location>
</feature>
<feature type="transmembrane region" description="Helical" evidence="1">
    <location>
        <begin position="12"/>
        <end position="31"/>
    </location>
</feature>
<keyword evidence="1" id="KW-0472">Membrane</keyword>
<keyword evidence="3" id="KW-1185">Reference proteome</keyword>
<protein>
    <submittedName>
        <fullName evidence="2">DUF6427 family protein</fullName>
    </submittedName>
</protein>
<evidence type="ECO:0000256" key="1">
    <source>
        <dbReference type="SAM" id="Phobius"/>
    </source>
</evidence>
<dbReference type="Pfam" id="PF19992">
    <property type="entry name" value="DUF6427"/>
    <property type="match status" value="1"/>
</dbReference>
<dbReference type="RefSeq" id="WP_323984261.1">
    <property type="nucleotide sequence ID" value="NZ_JAYKBW010000017.1"/>
</dbReference>
<proteinExistence type="predicted"/>
<gene>
    <name evidence="2" type="ORF">VJJ08_13145</name>
</gene>
<accession>A0ABU5ZB83</accession>
<feature type="transmembrane region" description="Helical" evidence="1">
    <location>
        <begin position="162"/>
        <end position="184"/>
    </location>
</feature>
<feature type="transmembrane region" description="Helical" evidence="1">
    <location>
        <begin position="204"/>
        <end position="226"/>
    </location>
</feature>
<evidence type="ECO:0000313" key="3">
    <source>
        <dbReference type="Proteomes" id="UP001311730"/>
    </source>
</evidence>
<dbReference type="EMBL" id="JAYKBW010000017">
    <property type="protein sequence ID" value="MEB3076233.1"/>
    <property type="molecule type" value="Genomic_DNA"/>
</dbReference>
<feature type="transmembrane region" description="Helical" evidence="1">
    <location>
        <begin position="257"/>
        <end position="275"/>
    </location>
</feature>
<feature type="transmembrane region" description="Helical" evidence="1">
    <location>
        <begin position="122"/>
        <end position="150"/>
    </location>
</feature>
<dbReference type="InterPro" id="IPR045625">
    <property type="entry name" value="DUF6427"/>
</dbReference>
<name>A0ABU5ZB83_9FLAO</name>
<reference evidence="2 3" key="1">
    <citation type="submission" date="2023-12" db="EMBL/GenBank/DDBJ databases">
        <title>Genomic sequences of Capnocytophaga and Parvimonas strains.</title>
        <authorList>
            <person name="Watt R.M."/>
            <person name="Wang M."/>
            <person name="Yang T."/>
            <person name="Tong W.M."/>
        </authorList>
    </citation>
    <scope>NUCLEOTIDE SEQUENCE [LARGE SCALE GENOMIC DNA]</scope>
    <source>
        <strain evidence="2 3">CCUG 13096</strain>
    </source>
</reference>
<sequence>MLYNFLNTNKNSHFFFLYGLGALQIILYRYLLIGLPIEPISLAETLVMCLLLLINISTISFIIRKNQLSEGNLLVVFFWIVISMLFPEVYKDYTVMLANTCILFVILQIMQSHNITDGRQVFFDISVLIFLATLFFLPSLLALFLLWLQILTSPGKKFRNSLIPLVVFAILFVILLAASLLLGWENQLFLRFYYLPKFDISSFLQYKFLPLLGILLINIMITSWLLKKSYKRYYSGFFISLILVGMVGIVLHENKNAVGWLYFTFPTALSGMMIIEGLKRHWLREALLWFFVLSLVGILIIGRSYLL</sequence>
<keyword evidence="1" id="KW-0812">Transmembrane</keyword>